<evidence type="ECO:0008006" key="4">
    <source>
        <dbReference type="Google" id="ProtNLM"/>
    </source>
</evidence>
<gene>
    <name evidence="2" type="ORF">CR152_23630</name>
</gene>
<evidence type="ECO:0000313" key="2">
    <source>
        <dbReference type="EMBL" id="ATQ77173.1"/>
    </source>
</evidence>
<proteinExistence type="predicted"/>
<organism evidence="2 3">
    <name type="scientific">Massilia violaceinigra</name>
    <dbReference type="NCBI Taxonomy" id="2045208"/>
    <lineage>
        <taxon>Bacteria</taxon>
        <taxon>Pseudomonadati</taxon>
        <taxon>Pseudomonadota</taxon>
        <taxon>Betaproteobacteria</taxon>
        <taxon>Burkholderiales</taxon>
        <taxon>Oxalobacteraceae</taxon>
        <taxon>Telluria group</taxon>
        <taxon>Massilia</taxon>
    </lineage>
</organism>
<evidence type="ECO:0000313" key="3">
    <source>
        <dbReference type="Proteomes" id="UP000229897"/>
    </source>
</evidence>
<dbReference type="OrthoDB" id="5763510at2"/>
<dbReference type="KEGG" id="mass:CR152_23630"/>
<feature type="compositionally biased region" description="Basic and acidic residues" evidence="1">
    <location>
        <begin position="125"/>
        <end position="137"/>
    </location>
</feature>
<reference evidence="2" key="1">
    <citation type="submission" date="2017-10" db="EMBL/GenBank/DDBJ databases">
        <title>Massilia psychrophilum sp. nov., a novel purple-pigmented bacterium isolated from Tianshan glacier, Xinjiang Municipality, China.</title>
        <authorList>
            <person name="Wang H."/>
        </authorList>
    </citation>
    <scope>NUCLEOTIDE SEQUENCE [LARGE SCALE GENOMIC DNA]</scope>
    <source>
        <strain evidence="2">B2</strain>
    </source>
</reference>
<dbReference type="Proteomes" id="UP000229897">
    <property type="component" value="Chromosome"/>
</dbReference>
<name>A0A2D2DQF1_9BURK</name>
<dbReference type="AlphaFoldDB" id="A0A2D2DQF1"/>
<feature type="region of interest" description="Disordered" evidence="1">
    <location>
        <begin position="114"/>
        <end position="137"/>
    </location>
</feature>
<protein>
    <recommendedName>
        <fullName evidence="4">Solute-binding protein family 3/N-terminal domain-containing protein</fullName>
    </recommendedName>
</protein>
<sequence>MDAYIVARRADRHALDFSHGAKAGTTNLQKMLAGRFLVMLEHEAVVGLQARKLGVTAQLRQAGCLKQALPLTIGFAREDSRSATWLRVLANGIKHLEASGALRKLRERYAIPAHSAVSQSQTSDNEGRTRDSGKIVR</sequence>
<dbReference type="EMBL" id="CP024608">
    <property type="protein sequence ID" value="ATQ77173.1"/>
    <property type="molecule type" value="Genomic_DNA"/>
</dbReference>
<dbReference type="RefSeq" id="WP_099879107.1">
    <property type="nucleotide sequence ID" value="NZ_CP024608.1"/>
</dbReference>
<keyword evidence="3" id="KW-1185">Reference proteome</keyword>
<accession>A0A2D2DQF1</accession>
<evidence type="ECO:0000256" key="1">
    <source>
        <dbReference type="SAM" id="MobiDB-lite"/>
    </source>
</evidence>